<dbReference type="AlphaFoldDB" id="A5DQN9"/>
<dbReference type="InterPro" id="IPR051645">
    <property type="entry name" value="PER33/POM33_regulator"/>
</dbReference>
<dbReference type="GO" id="GO:0005783">
    <property type="term" value="C:endoplasmic reticulum"/>
    <property type="evidence" value="ECO:0007669"/>
    <property type="project" value="TreeGrafter"/>
</dbReference>
<reference evidence="7 8" key="1">
    <citation type="journal article" date="2009" name="Nature">
        <title>Evolution of pathogenicity and sexual reproduction in eight Candida genomes.</title>
        <authorList>
            <person name="Butler G."/>
            <person name="Rasmussen M.D."/>
            <person name="Lin M.F."/>
            <person name="Santos M.A."/>
            <person name="Sakthikumar S."/>
            <person name="Munro C.A."/>
            <person name="Rheinbay E."/>
            <person name="Grabherr M."/>
            <person name="Forche A."/>
            <person name="Reedy J.L."/>
            <person name="Agrafioti I."/>
            <person name="Arnaud M.B."/>
            <person name="Bates S."/>
            <person name="Brown A.J."/>
            <person name="Brunke S."/>
            <person name="Costanzo M.C."/>
            <person name="Fitzpatrick D.A."/>
            <person name="de Groot P.W."/>
            <person name="Harris D."/>
            <person name="Hoyer L.L."/>
            <person name="Hube B."/>
            <person name="Klis F.M."/>
            <person name="Kodira C."/>
            <person name="Lennard N."/>
            <person name="Logue M.E."/>
            <person name="Martin R."/>
            <person name="Neiman A.M."/>
            <person name="Nikolaou E."/>
            <person name="Quail M.A."/>
            <person name="Quinn J."/>
            <person name="Santos M.C."/>
            <person name="Schmitzberger F.F."/>
            <person name="Sherlock G."/>
            <person name="Shah P."/>
            <person name="Silverstein K.A."/>
            <person name="Skrzypek M.S."/>
            <person name="Soll D."/>
            <person name="Staggs R."/>
            <person name="Stansfield I."/>
            <person name="Stumpf M.P."/>
            <person name="Sudbery P.E."/>
            <person name="Srikantha T."/>
            <person name="Zeng Q."/>
            <person name="Berman J."/>
            <person name="Berriman M."/>
            <person name="Heitman J."/>
            <person name="Gow N.A."/>
            <person name="Lorenz M.C."/>
            <person name="Birren B.W."/>
            <person name="Kellis M."/>
            <person name="Cuomo C.A."/>
        </authorList>
    </citation>
    <scope>NUCLEOTIDE SEQUENCE [LARGE SCALE GENOMIC DNA]</scope>
    <source>
        <strain evidence="8">ATCC 6260 / CBS 566 / DSM 6381 / JCM 1539 / NBRC 10279 / NRRL Y-324</strain>
    </source>
</reference>
<dbReference type="eggNOG" id="KOG4002">
    <property type="taxonomic scope" value="Eukaryota"/>
</dbReference>
<evidence type="ECO:0000256" key="6">
    <source>
        <dbReference type="SAM" id="Phobius"/>
    </source>
</evidence>
<proteinExistence type="inferred from homology"/>
<comment type="subcellular location">
    <subcellularLocation>
        <location evidence="1">Membrane</location>
        <topology evidence="1">Multi-pass membrane protein</topology>
    </subcellularLocation>
</comment>
<name>A5DQN9_PICGU</name>
<evidence type="ECO:0000256" key="3">
    <source>
        <dbReference type="ARBA" id="ARBA00022692"/>
    </source>
</evidence>
<protein>
    <recommendedName>
        <fullName evidence="9">Pore and endoplasmic reticulum protein of 33 kDa</fullName>
    </recommendedName>
</protein>
<keyword evidence="8" id="KW-1185">Reference proteome</keyword>
<comment type="similarity">
    <text evidence="2">Belongs to the PER33/POM33 family.</text>
</comment>
<feature type="transmembrane region" description="Helical" evidence="6">
    <location>
        <begin position="25"/>
        <end position="47"/>
    </location>
</feature>
<gene>
    <name evidence="7" type="ORF">PGUG_05590</name>
</gene>
<evidence type="ECO:0000256" key="1">
    <source>
        <dbReference type="ARBA" id="ARBA00004141"/>
    </source>
</evidence>
<feature type="transmembrane region" description="Helical" evidence="6">
    <location>
        <begin position="181"/>
        <end position="200"/>
    </location>
</feature>
<dbReference type="OMA" id="PQFYWFL"/>
<dbReference type="GO" id="GO:0016020">
    <property type="term" value="C:membrane"/>
    <property type="evidence" value="ECO:0007669"/>
    <property type="project" value="UniProtKB-SubCell"/>
</dbReference>
<feature type="transmembrane region" description="Helical" evidence="6">
    <location>
        <begin position="206"/>
        <end position="223"/>
    </location>
</feature>
<dbReference type="HOGENOM" id="CLU_065417_3_0_1"/>
<sequence>MPPQTKVQRRTNLSRSISLLQSQHFWWFVGQCSIVVCTSIHTVVSIFSSSRTFYDICLFSVLITYAIVIGQVHFKGKRISQILAIFKDRNSRIKFFKDDNVHYFLLATVFYFTRGIIGPISGGLYPYAVYGIFHAIGYFQNELLPLMSISFDRKQQIDATLTQAGALYNDRAMLVACTSELRLLVLELISLPFSVLYIFGNPMFRTTKVFVSFAIIFFSVMRYNSSKHMKMTIESTDATILQYLRHPMVPQVVLRVYEYGFKYMAKQFAMIVLSPLTNAKAKVN</sequence>
<dbReference type="GO" id="GO:0061024">
    <property type="term" value="P:membrane organization"/>
    <property type="evidence" value="ECO:0007669"/>
    <property type="project" value="TreeGrafter"/>
</dbReference>
<evidence type="ECO:0000313" key="8">
    <source>
        <dbReference type="Proteomes" id="UP000001997"/>
    </source>
</evidence>
<feature type="transmembrane region" description="Helical" evidence="6">
    <location>
        <begin position="53"/>
        <end position="74"/>
    </location>
</feature>
<dbReference type="InterPro" id="IPR005344">
    <property type="entry name" value="TMEM33/Pom33"/>
</dbReference>
<evidence type="ECO:0000256" key="2">
    <source>
        <dbReference type="ARBA" id="ARBA00007322"/>
    </source>
</evidence>
<accession>A5DQN9</accession>
<dbReference type="PANTHER" id="PTHR12703">
    <property type="entry name" value="TRANSMEMBRANE PROTEIN 33"/>
    <property type="match status" value="1"/>
</dbReference>
<dbReference type="OrthoDB" id="5581259at2759"/>
<dbReference type="STRING" id="294746.A5DQN9"/>
<dbReference type="InParanoid" id="A5DQN9"/>
<keyword evidence="4 6" id="KW-1133">Transmembrane helix</keyword>
<evidence type="ECO:0000256" key="4">
    <source>
        <dbReference type="ARBA" id="ARBA00022989"/>
    </source>
</evidence>
<dbReference type="EMBL" id="CH408161">
    <property type="protein sequence ID" value="EDK41492.2"/>
    <property type="molecule type" value="Genomic_DNA"/>
</dbReference>
<dbReference type="FunCoup" id="A5DQN9">
    <property type="interactions" value="149"/>
</dbReference>
<evidence type="ECO:0000313" key="7">
    <source>
        <dbReference type="EMBL" id="EDK41492.2"/>
    </source>
</evidence>
<feature type="transmembrane region" description="Helical" evidence="6">
    <location>
        <begin position="127"/>
        <end position="144"/>
    </location>
</feature>
<dbReference type="PANTHER" id="PTHR12703:SF4">
    <property type="entry name" value="TRANSMEMBRANE PROTEIN 33"/>
    <property type="match status" value="1"/>
</dbReference>
<keyword evidence="5 6" id="KW-0472">Membrane</keyword>
<dbReference type="KEGG" id="pgu:PGUG_05590"/>
<keyword evidence="3 6" id="KW-0812">Transmembrane</keyword>
<organism evidence="7 8">
    <name type="scientific">Meyerozyma guilliermondii (strain ATCC 6260 / CBS 566 / DSM 6381 / JCM 1539 / NBRC 10279 / NRRL Y-324)</name>
    <name type="common">Yeast</name>
    <name type="synonym">Candida guilliermondii</name>
    <dbReference type="NCBI Taxonomy" id="294746"/>
    <lineage>
        <taxon>Eukaryota</taxon>
        <taxon>Fungi</taxon>
        <taxon>Dikarya</taxon>
        <taxon>Ascomycota</taxon>
        <taxon>Saccharomycotina</taxon>
        <taxon>Pichiomycetes</taxon>
        <taxon>Debaryomycetaceae</taxon>
        <taxon>Meyerozyma</taxon>
    </lineage>
</organism>
<dbReference type="Pfam" id="PF03661">
    <property type="entry name" value="TMEM33_Pom33"/>
    <property type="match status" value="1"/>
</dbReference>
<dbReference type="Proteomes" id="UP000001997">
    <property type="component" value="Unassembled WGS sequence"/>
</dbReference>
<dbReference type="GeneID" id="5124226"/>
<feature type="transmembrane region" description="Helical" evidence="6">
    <location>
        <begin position="101"/>
        <end position="121"/>
    </location>
</feature>
<evidence type="ECO:0000256" key="5">
    <source>
        <dbReference type="ARBA" id="ARBA00023136"/>
    </source>
</evidence>
<dbReference type="GO" id="GO:0071786">
    <property type="term" value="P:endoplasmic reticulum tubular network organization"/>
    <property type="evidence" value="ECO:0007669"/>
    <property type="project" value="TreeGrafter"/>
</dbReference>
<dbReference type="RefSeq" id="XP_001482570.2">
    <property type="nucleotide sequence ID" value="XM_001482520.1"/>
</dbReference>
<evidence type="ECO:0008006" key="9">
    <source>
        <dbReference type="Google" id="ProtNLM"/>
    </source>
</evidence>